<accession>A0AAE3JGD8</accession>
<evidence type="ECO:0000313" key="2">
    <source>
        <dbReference type="EMBL" id="MCC2232448.1"/>
    </source>
</evidence>
<reference evidence="2" key="1">
    <citation type="submission" date="2021-10" db="EMBL/GenBank/DDBJ databases">
        <title>Anaerobic single-cell dispensing facilitates the cultivation of human gut bacteria.</title>
        <authorList>
            <person name="Afrizal A."/>
        </authorList>
    </citation>
    <scope>NUCLEOTIDE SEQUENCE</scope>
    <source>
        <strain evidence="2">CLA-AA-H215</strain>
    </source>
</reference>
<proteinExistence type="predicted"/>
<name>A0AAE3JGD8_9FIRM</name>
<dbReference type="Gene3D" id="3.40.220.10">
    <property type="entry name" value="Leucine Aminopeptidase, subunit E, domain 1"/>
    <property type="match status" value="1"/>
</dbReference>
<dbReference type="SUPFAM" id="SSF52949">
    <property type="entry name" value="Macro domain-like"/>
    <property type="match status" value="1"/>
</dbReference>
<feature type="domain" description="Macro" evidence="1">
    <location>
        <begin position="1"/>
        <end position="167"/>
    </location>
</feature>
<dbReference type="SMART" id="SM00506">
    <property type="entry name" value="A1pp"/>
    <property type="match status" value="1"/>
</dbReference>
<evidence type="ECO:0000313" key="3">
    <source>
        <dbReference type="Proteomes" id="UP001198182"/>
    </source>
</evidence>
<sequence length="338" mass="37688">MPLQIIRNDITKMSVDAIVNAAKTSLLGGGGVDGCIHRAAGPELLAECSTLHGCETGSAKITKGYRLPCKYVIHAVGPRWRDGKHQEQELLESCYRTSLNLAKENGCQSVAFPLISSGIYGYPKDQALKVAVDTISTFLLEYEMMVYIVIFDRKSYQISGKLFADIAAYIDDWYVKEHTDSRSEQRRRLEALSEESCFESAPAPLPSETIGKPCSSQSLEEALGQMDESFSEMLLRKIDESGMTDAQCYKKANIDRKLFSKIRSDKFYKPSKPTVLAFALALELPLAQMQEMLGKAGFTLSHSSKFDIIVEYFIERGNYNVYEINEALFAFDQSLIGA</sequence>
<dbReference type="NCBIfam" id="NF001664">
    <property type="entry name" value="PRK00431.1-6"/>
    <property type="match status" value="1"/>
</dbReference>
<dbReference type="EMBL" id="JAJEQR010000068">
    <property type="protein sequence ID" value="MCC2232448.1"/>
    <property type="molecule type" value="Genomic_DNA"/>
</dbReference>
<comment type="caution">
    <text evidence="2">The sequence shown here is derived from an EMBL/GenBank/DDBJ whole genome shotgun (WGS) entry which is preliminary data.</text>
</comment>
<dbReference type="Proteomes" id="UP001198182">
    <property type="component" value="Unassembled WGS sequence"/>
</dbReference>
<organism evidence="2 3">
    <name type="scientific">Hominifimenecus microfluidus</name>
    <dbReference type="NCBI Taxonomy" id="2885348"/>
    <lineage>
        <taxon>Bacteria</taxon>
        <taxon>Bacillati</taxon>
        <taxon>Bacillota</taxon>
        <taxon>Clostridia</taxon>
        <taxon>Lachnospirales</taxon>
        <taxon>Lachnospiraceae</taxon>
        <taxon>Hominifimenecus</taxon>
    </lineage>
</organism>
<dbReference type="PANTHER" id="PTHR11106">
    <property type="entry name" value="GANGLIOSIDE INDUCED DIFFERENTIATION ASSOCIATED PROTEIN 2-RELATED"/>
    <property type="match status" value="1"/>
</dbReference>
<dbReference type="PROSITE" id="PS51154">
    <property type="entry name" value="MACRO"/>
    <property type="match status" value="1"/>
</dbReference>
<dbReference type="CDD" id="cd02908">
    <property type="entry name" value="Macro_OAADPr_deacetylase"/>
    <property type="match status" value="1"/>
</dbReference>
<dbReference type="AlphaFoldDB" id="A0AAE3JGD8"/>
<protein>
    <submittedName>
        <fullName evidence="2">O-acetyl-ADP-ribose deacetylase</fullName>
    </submittedName>
</protein>
<evidence type="ECO:0000259" key="1">
    <source>
        <dbReference type="PROSITE" id="PS51154"/>
    </source>
</evidence>
<dbReference type="PANTHER" id="PTHR11106:SF27">
    <property type="entry name" value="MACRO DOMAIN-CONTAINING PROTEIN"/>
    <property type="match status" value="1"/>
</dbReference>
<gene>
    <name evidence="2" type="ORF">LKD81_15875</name>
</gene>
<keyword evidence="3" id="KW-1185">Reference proteome</keyword>
<dbReference type="RefSeq" id="WP_308454854.1">
    <property type="nucleotide sequence ID" value="NZ_JAJEQR010000068.1"/>
</dbReference>
<dbReference type="InterPro" id="IPR043472">
    <property type="entry name" value="Macro_dom-like"/>
</dbReference>
<dbReference type="Pfam" id="PF01661">
    <property type="entry name" value="Macro"/>
    <property type="match status" value="1"/>
</dbReference>
<dbReference type="InterPro" id="IPR002589">
    <property type="entry name" value="Macro_dom"/>
</dbReference>